<feature type="compositionally biased region" description="Polar residues" evidence="1">
    <location>
        <begin position="97"/>
        <end position="137"/>
    </location>
</feature>
<dbReference type="EMBL" id="JAWWNJ010000077">
    <property type="protein sequence ID" value="KAK7005708.1"/>
    <property type="molecule type" value="Genomic_DNA"/>
</dbReference>
<dbReference type="AlphaFoldDB" id="A0AAW0AA70"/>
<gene>
    <name evidence="2" type="ORF">R3P38DRAFT_2647311</name>
</gene>
<feature type="compositionally biased region" description="Pro residues" evidence="1">
    <location>
        <begin position="414"/>
        <end position="427"/>
    </location>
</feature>
<protein>
    <submittedName>
        <fullName evidence="2">Uncharacterized protein</fullName>
    </submittedName>
</protein>
<feature type="region of interest" description="Disordered" evidence="1">
    <location>
        <begin position="563"/>
        <end position="609"/>
    </location>
</feature>
<feature type="compositionally biased region" description="Polar residues" evidence="1">
    <location>
        <begin position="396"/>
        <end position="405"/>
    </location>
</feature>
<keyword evidence="3" id="KW-1185">Reference proteome</keyword>
<feature type="compositionally biased region" description="Basic residues" evidence="1">
    <location>
        <begin position="594"/>
        <end position="604"/>
    </location>
</feature>
<accession>A0AAW0AA70</accession>
<evidence type="ECO:0000313" key="3">
    <source>
        <dbReference type="Proteomes" id="UP001362999"/>
    </source>
</evidence>
<comment type="caution">
    <text evidence="2">The sequence shown here is derived from an EMBL/GenBank/DDBJ whole genome shotgun (WGS) entry which is preliminary data.</text>
</comment>
<feature type="region of interest" description="Disordered" evidence="1">
    <location>
        <begin position="373"/>
        <end position="550"/>
    </location>
</feature>
<feature type="region of interest" description="Disordered" evidence="1">
    <location>
        <begin position="97"/>
        <end position="163"/>
    </location>
</feature>
<organism evidence="2 3">
    <name type="scientific">Favolaschia claudopus</name>
    <dbReference type="NCBI Taxonomy" id="2862362"/>
    <lineage>
        <taxon>Eukaryota</taxon>
        <taxon>Fungi</taxon>
        <taxon>Dikarya</taxon>
        <taxon>Basidiomycota</taxon>
        <taxon>Agaricomycotina</taxon>
        <taxon>Agaricomycetes</taxon>
        <taxon>Agaricomycetidae</taxon>
        <taxon>Agaricales</taxon>
        <taxon>Marasmiineae</taxon>
        <taxon>Mycenaceae</taxon>
        <taxon>Favolaschia</taxon>
    </lineage>
</organism>
<evidence type="ECO:0000313" key="2">
    <source>
        <dbReference type="EMBL" id="KAK7005708.1"/>
    </source>
</evidence>
<proteinExistence type="predicted"/>
<feature type="compositionally biased region" description="Polar residues" evidence="1">
    <location>
        <begin position="145"/>
        <end position="157"/>
    </location>
</feature>
<sequence>MPRTPSPPSSPDSVMIIGNDMQVPVSFLRQKIKVKSSQAYENDGGWISWANSPPKPIPALHGPLSLPYARCPSGAEGTIVEGEDLSHMIWGLGIEENGSQSTHSRNNSAHASQKPTPQPNLSSRFPTQRNFQPTTVSHPRHNASPRHQFQDSLNSPSVGGHPKINEAKTQLHIHQRALESLGPRHSLVSEQVSSYPDSWTDVYGMHDLVDRLGAYEGQRGLGLDWQETLRHQRQMAKPPNSLKPSAPVFVPANQQATPPFPRIFVEPRASHVIHPSQRLTAMEIAQQYRDQHRAQNSLPTPPPSSSPQWTTFRPHYTDPLPPLDIHNLPFVQQPQNFVQQYHPRDTHQPSLDPSEELRKFVYDQMRSPELNLTRDYTHNKPNDPGFMHQTPPLTPHVSSSPRYRNTTSETSPSYPGPPPNSPLPPIPSTRTTQLRTMYAPPPSPTSPDPRTQNRNFNRPPRSVPFARMLQRRLSSVPEEENTPPPSPPPKASATARLPRPPSQSLADSFQSRSHSATGLASPSRSGLTPQTKSSAELESDEAGWGMPRVGGVKATVKLPLKTANSEAADSQGEESTKTEGSVSENAWEKENGKPRRKVRGKKAKVGNSTRVVEDNVSPWLAASKGIEAWL</sequence>
<feature type="region of interest" description="Disordered" evidence="1">
    <location>
        <begin position="289"/>
        <end position="327"/>
    </location>
</feature>
<feature type="compositionally biased region" description="Polar residues" evidence="1">
    <location>
        <begin position="502"/>
        <end position="536"/>
    </location>
</feature>
<name>A0AAW0AA70_9AGAR</name>
<reference evidence="2 3" key="1">
    <citation type="journal article" date="2024" name="J Genomics">
        <title>Draft genome sequencing and assembly of Favolaschia claudopus CIRM-BRFM 2984 isolated from oak limbs.</title>
        <authorList>
            <person name="Navarro D."/>
            <person name="Drula E."/>
            <person name="Chaduli D."/>
            <person name="Cazenave R."/>
            <person name="Ahrendt S."/>
            <person name="Wang J."/>
            <person name="Lipzen A."/>
            <person name="Daum C."/>
            <person name="Barry K."/>
            <person name="Grigoriev I.V."/>
            <person name="Favel A."/>
            <person name="Rosso M.N."/>
            <person name="Martin F."/>
        </authorList>
    </citation>
    <scope>NUCLEOTIDE SEQUENCE [LARGE SCALE GENOMIC DNA]</scope>
    <source>
        <strain evidence="2 3">CIRM-BRFM 2984</strain>
    </source>
</reference>
<evidence type="ECO:0000256" key="1">
    <source>
        <dbReference type="SAM" id="MobiDB-lite"/>
    </source>
</evidence>
<dbReference type="Proteomes" id="UP001362999">
    <property type="component" value="Unassembled WGS sequence"/>
</dbReference>